<dbReference type="EMBL" id="JANBUW010000053">
    <property type="protein sequence ID" value="KAJ2849886.1"/>
    <property type="molecule type" value="Genomic_DNA"/>
</dbReference>
<dbReference type="Gene3D" id="6.10.250.2940">
    <property type="match status" value="1"/>
</dbReference>
<protein>
    <submittedName>
        <fullName evidence="1">Uncharacterized protein</fullName>
    </submittedName>
</protein>
<feature type="non-terminal residue" evidence="1">
    <location>
        <position position="57"/>
    </location>
</feature>
<dbReference type="OrthoDB" id="1862828at2759"/>
<dbReference type="AlphaFoldDB" id="A0A9W8LY90"/>
<dbReference type="SUPFAM" id="SSF64484">
    <property type="entry name" value="beta and beta-prime subunits of DNA dependent RNA-polymerase"/>
    <property type="match status" value="1"/>
</dbReference>
<reference evidence="1" key="1">
    <citation type="submission" date="2022-07" db="EMBL/GenBank/DDBJ databases">
        <title>Phylogenomic reconstructions and comparative analyses of Kickxellomycotina fungi.</title>
        <authorList>
            <person name="Reynolds N.K."/>
            <person name="Stajich J.E."/>
            <person name="Barry K."/>
            <person name="Grigoriev I.V."/>
            <person name="Crous P."/>
            <person name="Smith M.E."/>
        </authorList>
    </citation>
    <scope>NUCLEOTIDE SEQUENCE</scope>
    <source>
        <strain evidence="1">NRRL 1566</strain>
    </source>
</reference>
<sequence length="57" mass="6190">MFVSLGEQIVGSSTRIEGSKVVKGNYEQGLDFEEYFIHMQSTRESICSIGVVTASSG</sequence>
<comment type="caution">
    <text evidence="1">The sequence shown here is derived from an EMBL/GenBank/DDBJ whole genome shotgun (WGS) entry which is preliminary data.</text>
</comment>
<evidence type="ECO:0000313" key="1">
    <source>
        <dbReference type="EMBL" id="KAJ2849886.1"/>
    </source>
</evidence>
<dbReference type="Proteomes" id="UP001139887">
    <property type="component" value="Unassembled WGS sequence"/>
</dbReference>
<name>A0A9W8LY90_9FUNG</name>
<gene>
    <name evidence="1" type="ORF">IWW36_002305</name>
</gene>
<proteinExistence type="predicted"/>
<organism evidence="1 2">
    <name type="scientific">Coemansia brasiliensis</name>
    <dbReference type="NCBI Taxonomy" id="2650707"/>
    <lineage>
        <taxon>Eukaryota</taxon>
        <taxon>Fungi</taxon>
        <taxon>Fungi incertae sedis</taxon>
        <taxon>Zoopagomycota</taxon>
        <taxon>Kickxellomycotina</taxon>
        <taxon>Kickxellomycetes</taxon>
        <taxon>Kickxellales</taxon>
        <taxon>Kickxellaceae</taxon>
        <taxon>Coemansia</taxon>
    </lineage>
</organism>
<keyword evidence="2" id="KW-1185">Reference proteome</keyword>
<evidence type="ECO:0000313" key="2">
    <source>
        <dbReference type="Proteomes" id="UP001139887"/>
    </source>
</evidence>
<accession>A0A9W8LY90</accession>